<dbReference type="EMBL" id="LJIJ01000502">
    <property type="protein sequence ID" value="ODM96796.1"/>
    <property type="molecule type" value="Genomic_DNA"/>
</dbReference>
<evidence type="ECO:0000256" key="3">
    <source>
        <dbReference type="ARBA" id="ARBA00022723"/>
    </source>
</evidence>
<evidence type="ECO:0000256" key="4">
    <source>
        <dbReference type="ARBA" id="ARBA00022737"/>
    </source>
</evidence>
<dbReference type="InterPro" id="IPR013087">
    <property type="entry name" value="Znf_C2H2_type"/>
</dbReference>
<dbReference type="PANTHER" id="PTHR24379:SF121">
    <property type="entry name" value="C2H2-TYPE DOMAIN-CONTAINING PROTEIN"/>
    <property type="match status" value="1"/>
</dbReference>
<evidence type="ECO:0000256" key="12">
    <source>
        <dbReference type="SAM" id="MobiDB-lite"/>
    </source>
</evidence>
<keyword evidence="3" id="KW-0479">Metal-binding</keyword>
<evidence type="ECO:0000256" key="9">
    <source>
        <dbReference type="ARBA" id="ARBA00023163"/>
    </source>
</evidence>
<feature type="compositionally biased region" description="Polar residues" evidence="12">
    <location>
        <begin position="1133"/>
        <end position="1146"/>
    </location>
</feature>
<evidence type="ECO:0000256" key="8">
    <source>
        <dbReference type="ARBA" id="ARBA00023125"/>
    </source>
</evidence>
<feature type="region of interest" description="Disordered" evidence="12">
    <location>
        <begin position="1133"/>
        <end position="1177"/>
    </location>
</feature>
<dbReference type="GO" id="GO:0005634">
    <property type="term" value="C:nucleus"/>
    <property type="evidence" value="ECO:0007669"/>
    <property type="project" value="UniProtKB-SubCell"/>
</dbReference>
<feature type="compositionally biased region" description="Basic residues" evidence="12">
    <location>
        <begin position="388"/>
        <end position="397"/>
    </location>
</feature>
<feature type="domain" description="C2H2-type" evidence="13">
    <location>
        <begin position="802"/>
        <end position="830"/>
    </location>
</feature>
<evidence type="ECO:0000256" key="2">
    <source>
        <dbReference type="ARBA" id="ARBA00006991"/>
    </source>
</evidence>
<dbReference type="GO" id="GO:0008270">
    <property type="term" value="F:zinc ion binding"/>
    <property type="evidence" value="ECO:0007669"/>
    <property type="project" value="UniProtKB-KW"/>
</dbReference>
<evidence type="ECO:0000256" key="7">
    <source>
        <dbReference type="ARBA" id="ARBA00023015"/>
    </source>
</evidence>
<protein>
    <submittedName>
        <fullName evidence="14">Putative zinc finger protein</fullName>
    </submittedName>
</protein>
<dbReference type="PROSITE" id="PS50157">
    <property type="entry name" value="ZINC_FINGER_C2H2_2"/>
    <property type="match status" value="9"/>
</dbReference>
<organism evidence="14 15">
    <name type="scientific">Orchesella cincta</name>
    <name type="common">Springtail</name>
    <name type="synonym">Podura cincta</name>
    <dbReference type="NCBI Taxonomy" id="48709"/>
    <lineage>
        <taxon>Eukaryota</taxon>
        <taxon>Metazoa</taxon>
        <taxon>Ecdysozoa</taxon>
        <taxon>Arthropoda</taxon>
        <taxon>Hexapoda</taxon>
        <taxon>Collembola</taxon>
        <taxon>Entomobryomorpha</taxon>
        <taxon>Entomobryoidea</taxon>
        <taxon>Orchesellidae</taxon>
        <taxon>Orchesellinae</taxon>
        <taxon>Orchesella</taxon>
    </lineage>
</organism>
<proteinExistence type="inferred from homology"/>
<dbReference type="PANTHER" id="PTHR24379">
    <property type="entry name" value="KRAB AND ZINC FINGER DOMAIN-CONTAINING"/>
    <property type="match status" value="1"/>
</dbReference>
<feature type="region of interest" description="Disordered" evidence="12">
    <location>
        <begin position="1"/>
        <end position="22"/>
    </location>
</feature>
<feature type="region of interest" description="Disordered" evidence="12">
    <location>
        <begin position="36"/>
        <end position="58"/>
    </location>
</feature>
<evidence type="ECO:0000313" key="14">
    <source>
        <dbReference type="EMBL" id="ODM96796.1"/>
    </source>
</evidence>
<dbReference type="Gene3D" id="3.30.160.60">
    <property type="entry name" value="Classic Zinc Finger"/>
    <property type="match status" value="6"/>
</dbReference>
<evidence type="ECO:0000313" key="15">
    <source>
        <dbReference type="Proteomes" id="UP000094527"/>
    </source>
</evidence>
<dbReference type="FunFam" id="3.30.160.60:FF:001289">
    <property type="entry name" value="Zinc finger protein 574"/>
    <property type="match status" value="1"/>
</dbReference>
<keyword evidence="8" id="KW-0238">DNA-binding</keyword>
<dbReference type="PROSITE" id="PS00028">
    <property type="entry name" value="ZINC_FINGER_C2H2_1"/>
    <property type="match status" value="9"/>
</dbReference>
<dbReference type="FunFam" id="3.30.160.60:FF:000060">
    <property type="entry name" value="zinc finger protein 436"/>
    <property type="match status" value="1"/>
</dbReference>
<feature type="domain" description="C2H2-type" evidence="13">
    <location>
        <begin position="761"/>
        <end position="789"/>
    </location>
</feature>
<feature type="domain" description="C2H2-type" evidence="13">
    <location>
        <begin position="523"/>
        <end position="551"/>
    </location>
</feature>
<comment type="subcellular location">
    <subcellularLocation>
        <location evidence="1">Nucleus</location>
    </subcellularLocation>
</comment>
<dbReference type="STRING" id="48709.A0A1D2MUW9"/>
<comment type="caution">
    <text evidence="14">The sequence shown here is derived from an EMBL/GenBank/DDBJ whole genome shotgun (WGS) entry which is preliminary data.</text>
</comment>
<keyword evidence="15" id="KW-1185">Reference proteome</keyword>
<feature type="compositionally biased region" description="Basic residues" evidence="12">
    <location>
        <begin position="707"/>
        <end position="716"/>
    </location>
</feature>
<evidence type="ECO:0000256" key="11">
    <source>
        <dbReference type="PROSITE-ProRule" id="PRU00042"/>
    </source>
</evidence>
<feature type="region of interest" description="Disordered" evidence="12">
    <location>
        <begin position="1300"/>
        <end position="1332"/>
    </location>
</feature>
<feature type="domain" description="C2H2-type" evidence="13">
    <location>
        <begin position="830"/>
        <end position="857"/>
    </location>
</feature>
<feature type="region of interest" description="Disordered" evidence="12">
    <location>
        <begin position="665"/>
        <end position="727"/>
    </location>
</feature>
<feature type="compositionally biased region" description="Polar residues" evidence="12">
    <location>
        <begin position="1300"/>
        <end position="1312"/>
    </location>
</feature>
<feature type="compositionally biased region" description="Polar residues" evidence="12">
    <location>
        <begin position="1157"/>
        <end position="1177"/>
    </location>
</feature>
<dbReference type="Proteomes" id="UP000094527">
    <property type="component" value="Unassembled WGS sequence"/>
</dbReference>
<feature type="compositionally biased region" description="Basic and acidic residues" evidence="12">
    <location>
        <begin position="354"/>
        <end position="363"/>
    </location>
</feature>
<dbReference type="FunFam" id="3.30.160.60:FF:001156">
    <property type="entry name" value="Zinc finger protein 407"/>
    <property type="match status" value="1"/>
</dbReference>
<evidence type="ECO:0000256" key="6">
    <source>
        <dbReference type="ARBA" id="ARBA00022833"/>
    </source>
</evidence>
<feature type="domain" description="C2H2-type" evidence="13">
    <location>
        <begin position="551"/>
        <end position="578"/>
    </location>
</feature>
<feature type="domain" description="C2H2-type" evidence="13">
    <location>
        <begin position="426"/>
        <end position="453"/>
    </location>
</feature>
<feature type="compositionally biased region" description="Polar residues" evidence="12">
    <location>
        <begin position="281"/>
        <end position="303"/>
    </location>
</feature>
<evidence type="ECO:0000256" key="1">
    <source>
        <dbReference type="ARBA" id="ARBA00004123"/>
    </source>
</evidence>
<sequence>MSSNRRNLRSSGGSASGSSSRVGEIVQSVLQAHTSSTEHNNQAFYHPPPDAYPQSQQQYLSSATSAHSSYASNNSHQLYHPVSNVSIYPDSATTVGATEHTDEKRRIQINSCFVCNVAFVTEKAASLEDGVKWFQNLCNMLQVNFYGEFLPETNPLCSKCCEGIVEFFNLQRQIHGLINMLKELRKAQGKRLVDTYTTTAASRKNYQVKSKIYEVWFQKVNAPEPQTSAADLEESFVSIVNSLSNEVPVQPLQHAHSTLPTTTEEPSSYTLMDISNASVSNHTGSAANSTAVNFNENSNSQDCPSPLSVGFQDDGAGYDDDDNGGVSGEDENVYVKNLNDEPSTSQEKPVAANKDSRVVKLETKVNSSSEVATNDSSETRKWPEYTPRRRGTRGPRKKPSEVNTEPETFEDKRKNRPIIVTKNRSYPCKFCGKLFPANFSLEMHERTHTGEKPFKCDICHRGFNNKGAMLKHQDTHDKSRYQGEPKFECDICGKKYHIELSLYTHKRDHMGIPRKKRRRLCDAPCKICGKIFPSKSALSTHRSRVHAEKKHPCEICQKPFAFAAGAFEHLKSHTPKWRHDTYFKYQCPVCKPEEQLGFSNKEAVAEHWAEQHKDQPLPAEFRKKRQRPAEGVFVCNKCPEVNGQKPTYKKYVCLWSHNKYYHSDVPRVWQGPRPPRSKKEIQYDADGNPIPEPPRKKRPPSDGPRKPGPRWRRRIRPLGERGPGEKPFKCSQCEKCFAIKGNMDKHMRSHDKSRFEGEPTHVCDYCGKAFHVAGTLYHHRRKMHLGLEHQYVKRPSKMKCEVKCPVCGKIFDSRYALWHHKKRVHEEKKFRCDVCSKPFYSNAEALEHVNTHNPDRRLKAYFRHNCSGCPPEALGFQSKLAIREHWAIAHADRKLPEKYKKPPKPKEKRPGRGIYECLLCPEVDGKKPSFTWKSSLFKHRKYYHSGKPLPVHCWKYKRSGVSRIRSNLSRPKRSLLLAPTSISRTRKTKNNSEEEEDLSSSAGSSSESEEFHSENEAEKTKQTVSEPVRRSVRQTRGDTKNLIKLLKESESEEEEDTEMTIVAPKVKKEPVLKRRMIITPIIPKSLTKTKQQISTAATLRNSKLTESYINQMLGGKQLCLVLTRVNQQVDSATGASTISSNGNQQVAKRGRGRPRKSNVSAQPTTSEPDTLTSNSVSDTLESITITSVVSTAGSVVNSEVGVEVPNPDPLFELEDPLSEVKMEVDIEEERATIAESSEDSEPEVPTSSQHTNVSSSKKPPLPRPTPTTFRSAFPVIIHNPLSKNKAAASIVIPVPIVNMSSSSSHEPVSNIKNDNGSRSDDDNDGTETVLGF</sequence>
<feature type="region of interest" description="Disordered" evidence="12">
    <location>
        <begin position="1231"/>
        <end position="1267"/>
    </location>
</feature>
<dbReference type="Pfam" id="PF13912">
    <property type="entry name" value="zf-C2H2_6"/>
    <property type="match status" value="1"/>
</dbReference>
<dbReference type="Pfam" id="PF13894">
    <property type="entry name" value="zf-C2H2_4"/>
    <property type="match status" value="1"/>
</dbReference>
<keyword evidence="5 11" id="KW-0863">Zinc-finger</keyword>
<reference evidence="14 15" key="1">
    <citation type="journal article" date="2016" name="Genome Biol. Evol.">
        <title>Gene Family Evolution Reflects Adaptation to Soil Environmental Stressors in the Genome of the Collembolan Orchesella cincta.</title>
        <authorList>
            <person name="Faddeeva-Vakhrusheva A."/>
            <person name="Derks M.F."/>
            <person name="Anvar S.Y."/>
            <person name="Agamennone V."/>
            <person name="Suring W."/>
            <person name="Smit S."/>
            <person name="van Straalen N.M."/>
            <person name="Roelofs D."/>
        </authorList>
    </citation>
    <scope>NUCLEOTIDE SEQUENCE [LARGE SCALE GENOMIC DNA]</scope>
    <source>
        <tissue evidence="14">Mixed pool</tissue>
    </source>
</reference>
<feature type="region of interest" description="Disordered" evidence="12">
    <location>
        <begin position="975"/>
        <end position="1036"/>
    </location>
</feature>
<feature type="region of interest" description="Disordered" evidence="12">
    <location>
        <begin position="281"/>
        <end position="410"/>
    </location>
</feature>
<dbReference type="OrthoDB" id="6077919at2759"/>
<feature type="compositionally biased region" description="Basic and acidic residues" evidence="12">
    <location>
        <begin position="717"/>
        <end position="727"/>
    </location>
</feature>
<evidence type="ECO:0000259" key="13">
    <source>
        <dbReference type="PROSITE" id="PS50157"/>
    </source>
</evidence>
<feature type="compositionally biased region" description="Polar residues" evidence="12">
    <location>
        <begin position="364"/>
        <end position="376"/>
    </location>
</feature>
<name>A0A1D2MUW9_ORCCI</name>
<gene>
    <name evidence="14" type="ORF">Ocin01_09889</name>
</gene>
<dbReference type="GO" id="GO:0000981">
    <property type="term" value="F:DNA-binding transcription factor activity, RNA polymerase II-specific"/>
    <property type="evidence" value="ECO:0007669"/>
    <property type="project" value="TreeGrafter"/>
</dbReference>
<feature type="compositionally biased region" description="Basic and acidic residues" evidence="12">
    <location>
        <begin position="1009"/>
        <end position="1021"/>
    </location>
</feature>
<dbReference type="SMART" id="SM00355">
    <property type="entry name" value="ZnF_C2H2"/>
    <property type="match status" value="13"/>
</dbReference>
<feature type="domain" description="C2H2-type" evidence="13">
    <location>
        <begin position="728"/>
        <end position="755"/>
    </location>
</feature>
<dbReference type="InterPro" id="IPR036236">
    <property type="entry name" value="Znf_C2H2_sf"/>
</dbReference>
<dbReference type="SUPFAM" id="SSF57667">
    <property type="entry name" value="beta-beta-alpha zinc fingers"/>
    <property type="match status" value="5"/>
</dbReference>
<evidence type="ECO:0000256" key="5">
    <source>
        <dbReference type="ARBA" id="ARBA00022771"/>
    </source>
</evidence>
<feature type="compositionally biased region" description="Polar residues" evidence="12">
    <location>
        <begin position="1245"/>
        <end position="1257"/>
    </location>
</feature>
<keyword evidence="9" id="KW-0804">Transcription</keyword>
<feature type="compositionally biased region" description="Acidic residues" evidence="12">
    <location>
        <begin position="316"/>
        <end position="332"/>
    </location>
</feature>
<keyword evidence="7" id="KW-0805">Transcription regulation</keyword>
<feature type="domain" description="C2H2-type" evidence="13">
    <location>
        <begin position="454"/>
        <end position="481"/>
    </location>
</feature>
<dbReference type="Pfam" id="PF00096">
    <property type="entry name" value="zf-C2H2"/>
    <property type="match status" value="3"/>
</dbReference>
<comment type="similarity">
    <text evidence="2">Belongs to the krueppel C2H2-type zinc-finger protein family.</text>
</comment>
<feature type="compositionally biased region" description="Basic and acidic residues" evidence="12">
    <location>
        <begin position="377"/>
        <end position="387"/>
    </location>
</feature>
<feature type="domain" description="C2H2-type" evidence="13">
    <location>
        <begin position="487"/>
        <end position="514"/>
    </location>
</feature>
<accession>A0A1D2MUW9</accession>
<dbReference type="GO" id="GO:0000977">
    <property type="term" value="F:RNA polymerase II transcription regulatory region sequence-specific DNA binding"/>
    <property type="evidence" value="ECO:0007669"/>
    <property type="project" value="TreeGrafter"/>
</dbReference>
<keyword evidence="10" id="KW-0539">Nucleus</keyword>
<evidence type="ECO:0000256" key="10">
    <source>
        <dbReference type="ARBA" id="ARBA00023242"/>
    </source>
</evidence>
<keyword evidence="6" id="KW-0862">Zinc</keyword>
<keyword evidence="4" id="KW-0677">Repeat</keyword>